<gene>
    <name evidence="3" type="ORF">DET51_102184</name>
    <name evidence="4" type="ORF">DET61_102117</name>
    <name evidence="2" type="ORF">DET64_102184</name>
</gene>
<evidence type="ECO:0000313" key="6">
    <source>
        <dbReference type="Proteomes" id="UP000253065"/>
    </source>
</evidence>
<evidence type="ECO:0000259" key="1">
    <source>
        <dbReference type="Pfam" id="PF01261"/>
    </source>
</evidence>
<dbReference type="InterPro" id="IPR036237">
    <property type="entry name" value="Xyl_isomerase-like_sf"/>
</dbReference>
<dbReference type="RefSeq" id="WP_014422801.1">
    <property type="nucleotide sequence ID" value="NZ_CAJXYA010000143.1"/>
</dbReference>
<dbReference type="SUPFAM" id="SSF51658">
    <property type="entry name" value="Xylose isomerase-like"/>
    <property type="match status" value="1"/>
</dbReference>
<dbReference type="InterPro" id="IPR013022">
    <property type="entry name" value="Xyl_isomerase-like_TIM-brl"/>
</dbReference>
<dbReference type="EMBL" id="QPJB01000002">
    <property type="protein sequence ID" value="RCW37038.1"/>
    <property type="molecule type" value="Genomic_DNA"/>
</dbReference>
<dbReference type="Proteomes" id="UP000253647">
    <property type="component" value="Unassembled WGS sequence"/>
</dbReference>
<reference evidence="5 7" key="1">
    <citation type="submission" date="2018-07" db="EMBL/GenBank/DDBJ databases">
        <title>Freshwater and sediment microbial communities from various areas in North America, analyzing microbe dynamics in response to fracking.</title>
        <authorList>
            <person name="Lamendella R."/>
        </authorList>
    </citation>
    <scope>NUCLEOTIDE SEQUENCE [LARGE SCALE GENOMIC DNA]</scope>
    <source>
        <strain evidence="4 7">105B</strain>
        <strain evidence="3 5">114E</strain>
        <strain evidence="2 6">114E_o</strain>
    </source>
</reference>
<keyword evidence="6" id="KW-1185">Reference proteome</keyword>
<evidence type="ECO:0000313" key="3">
    <source>
        <dbReference type="EMBL" id="RCW37038.1"/>
    </source>
</evidence>
<dbReference type="EMBL" id="QPJI01000002">
    <property type="protein sequence ID" value="RCW73400.1"/>
    <property type="molecule type" value="Genomic_DNA"/>
</dbReference>
<dbReference type="GeneID" id="31822772"/>
<dbReference type="PANTHER" id="PTHR12110:SF21">
    <property type="entry name" value="XYLOSE ISOMERASE-LIKE TIM BARREL DOMAIN-CONTAINING PROTEIN"/>
    <property type="match status" value="1"/>
</dbReference>
<dbReference type="InterPro" id="IPR050312">
    <property type="entry name" value="IolE/XylAMocC-like"/>
</dbReference>
<proteinExistence type="predicted"/>
<evidence type="ECO:0000313" key="4">
    <source>
        <dbReference type="EMBL" id="RCW73400.1"/>
    </source>
</evidence>
<evidence type="ECO:0000313" key="7">
    <source>
        <dbReference type="Proteomes" id="UP000253647"/>
    </source>
</evidence>
<protein>
    <submittedName>
        <fullName evidence="4">3-dehydroshikimate dehydratase</fullName>
    </submittedName>
</protein>
<sequence length="291" mass="32748">MIRFHLCTISFRHQLVSLPELATWAGATGFDGIELWGVHARHLLQQPGLDGRWLKSQGLAIPMVSDYLPLDGSEQEAIHYTRELCRLARHWQAPKLRTFAGHQGSAELDQRQRQARTRRLQTLTRCVADEGLTLVVETHPGTLADTVDSTLTLLTDVDHPALGINFDVLHVWEAGADPKLALQQMAPWVRHFHFKNIRHRDQLGVFAPANVYSPAGSRQGMVPVLDGACDYRPLLDTLAGWHQSQTHPAPLDISLEWFGPDSYRVLCSDLHQLRQNVRQNHPQSQALAVCQ</sequence>
<accession>A0A368XZA3</accession>
<evidence type="ECO:0000313" key="2">
    <source>
        <dbReference type="EMBL" id="RBP76165.1"/>
    </source>
</evidence>
<evidence type="ECO:0000313" key="5">
    <source>
        <dbReference type="Proteomes" id="UP000252795"/>
    </source>
</evidence>
<dbReference type="AlphaFoldDB" id="A0A368XZA3"/>
<dbReference type="Proteomes" id="UP000252795">
    <property type="component" value="Unassembled WGS sequence"/>
</dbReference>
<feature type="domain" description="Xylose isomerase-like TIM barrel" evidence="1">
    <location>
        <begin position="24"/>
        <end position="239"/>
    </location>
</feature>
<comment type="caution">
    <text evidence="4">The sequence shown here is derived from an EMBL/GenBank/DDBJ whole genome shotgun (WGS) entry which is preliminary data.</text>
</comment>
<dbReference type="Gene3D" id="3.20.20.150">
    <property type="entry name" value="Divalent-metal-dependent TIM barrel enzymes"/>
    <property type="match status" value="1"/>
</dbReference>
<dbReference type="EMBL" id="QNSA01000002">
    <property type="protein sequence ID" value="RBP76165.1"/>
    <property type="molecule type" value="Genomic_DNA"/>
</dbReference>
<dbReference type="PANTHER" id="PTHR12110">
    <property type="entry name" value="HYDROXYPYRUVATE ISOMERASE"/>
    <property type="match status" value="1"/>
</dbReference>
<name>A0A368XZA3_MARNT</name>
<dbReference type="Pfam" id="PF01261">
    <property type="entry name" value="AP_endonuc_2"/>
    <property type="match status" value="1"/>
</dbReference>
<organism evidence="4 7">
    <name type="scientific">Marinobacter nauticus</name>
    <name type="common">Marinobacter hydrocarbonoclasticus</name>
    <name type="synonym">Marinobacter aquaeolei</name>
    <dbReference type="NCBI Taxonomy" id="2743"/>
    <lineage>
        <taxon>Bacteria</taxon>
        <taxon>Pseudomonadati</taxon>
        <taxon>Pseudomonadota</taxon>
        <taxon>Gammaproteobacteria</taxon>
        <taxon>Pseudomonadales</taxon>
        <taxon>Marinobacteraceae</taxon>
        <taxon>Marinobacter</taxon>
    </lineage>
</organism>
<dbReference type="Proteomes" id="UP000253065">
    <property type="component" value="Unassembled WGS sequence"/>
</dbReference>